<dbReference type="InterPro" id="IPR011251">
    <property type="entry name" value="Luciferase-like_dom"/>
</dbReference>
<evidence type="ECO:0000313" key="8">
    <source>
        <dbReference type="EMBL" id="UUI75282.1"/>
    </source>
</evidence>
<protein>
    <submittedName>
        <fullName evidence="8">LLM class flavin-dependent oxidoreductase</fullName>
    </submittedName>
</protein>
<dbReference type="SUPFAM" id="SSF51679">
    <property type="entry name" value="Bacterial luciferase-like"/>
    <property type="match status" value="1"/>
</dbReference>
<evidence type="ECO:0000259" key="7">
    <source>
        <dbReference type="PROSITE" id="PS51387"/>
    </source>
</evidence>
<dbReference type="PROSITE" id="PS00862">
    <property type="entry name" value="OX2_COVAL_FAD"/>
    <property type="match status" value="1"/>
</dbReference>
<name>A0ABY5KXQ9_9CELL</name>
<evidence type="ECO:0000256" key="3">
    <source>
        <dbReference type="ARBA" id="ARBA00022630"/>
    </source>
</evidence>
<keyword evidence="5" id="KW-0560">Oxidoreductase</keyword>
<dbReference type="InterPro" id="IPR016166">
    <property type="entry name" value="FAD-bd_PCMH"/>
</dbReference>
<evidence type="ECO:0000256" key="4">
    <source>
        <dbReference type="ARBA" id="ARBA00022827"/>
    </source>
</evidence>
<keyword evidence="9" id="KW-1185">Reference proteome</keyword>
<evidence type="ECO:0000313" key="9">
    <source>
        <dbReference type="Proteomes" id="UP001316189"/>
    </source>
</evidence>
<comment type="cofactor">
    <cofactor evidence="1">
        <name>FAD</name>
        <dbReference type="ChEBI" id="CHEBI:57692"/>
    </cofactor>
</comment>
<feature type="region of interest" description="Disordered" evidence="6">
    <location>
        <begin position="296"/>
        <end position="331"/>
    </location>
</feature>
<keyword evidence="4" id="KW-0274">FAD</keyword>
<dbReference type="Gene3D" id="3.30.43.10">
    <property type="entry name" value="Uridine Diphospho-n-acetylenolpyruvylglucosamine Reductase, domain 2"/>
    <property type="match status" value="1"/>
</dbReference>
<accession>A0ABY5KXQ9</accession>
<dbReference type="SUPFAM" id="SSF56176">
    <property type="entry name" value="FAD-binding/transporter-associated domain-like"/>
    <property type="match status" value="1"/>
</dbReference>
<proteinExistence type="inferred from homology"/>
<dbReference type="InterPro" id="IPR016167">
    <property type="entry name" value="FAD-bd_PCMH_sub1"/>
</dbReference>
<dbReference type="InterPro" id="IPR036318">
    <property type="entry name" value="FAD-bd_PCMH-like_sf"/>
</dbReference>
<gene>
    <name evidence="8" type="ORF">NP064_16215</name>
</gene>
<dbReference type="RefSeq" id="WP_227568639.1">
    <property type="nucleotide sequence ID" value="NZ_CP101988.1"/>
</dbReference>
<dbReference type="Gene3D" id="3.20.20.30">
    <property type="entry name" value="Luciferase-like domain"/>
    <property type="match status" value="1"/>
</dbReference>
<dbReference type="PANTHER" id="PTHR42973:SF39">
    <property type="entry name" value="FAD-BINDING PCMH-TYPE DOMAIN-CONTAINING PROTEIN"/>
    <property type="match status" value="1"/>
</dbReference>
<feature type="compositionally biased region" description="Basic and acidic residues" evidence="6">
    <location>
        <begin position="297"/>
        <end position="308"/>
    </location>
</feature>
<evidence type="ECO:0000256" key="1">
    <source>
        <dbReference type="ARBA" id="ARBA00001974"/>
    </source>
</evidence>
<dbReference type="InterPro" id="IPR050416">
    <property type="entry name" value="FAD-linked_Oxidoreductase"/>
</dbReference>
<evidence type="ECO:0000256" key="6">
    <source>
        <dbReference type="SAM" id="MobiDB-lite"/>
    </source>
</evidence>
<dbReference type="InterPro" id="IPR006094">
    <property type="entry name" value="Oxid_FAD_bind_N"/>
</dbReference>
<dbReference type="Pfam" id="PF01565">
    <property type="entry name" value="FAD_binding_4"/>
    <property type="match status" value="1"/>
</dbReference>
<sequence length="779" mass="82157">MTDYGHDLTFGSFLTPTAAAPEQTVALAQESERAGLDLVTFQDHPYQPGFLDTWTLLSYVAARTERVHLSANVLNLPLRQPAVLARSAASLDLLSGGRVELGLGAGAFWDAIEAMGAQRLTPGQAVDALSEAIDVIRGIWDADERAPLRAGGEHHHVRGAKRGPAPAHPIDIWLGAYKPRMLRLTGAKADGWLPSLGYMKSLSALTDGNTIIDEAAAAAGREPSAIRRLLNIGGQFGAAGSGMLSGPPEEWVDQLAVMTLEHGMSTYILSSDDPRDLAVFGQEVAPALRELVAAERATARDGGPDRPSVRLTAPGRGGAMRRPSPAHPDDELSAAVDYGAIPSRLQGKAFTPRDAGYDDVRSSYMRVGHPALVIMAEDADDVSAAVLFAREQDVPLSVRSGGHGIGGLSTNDGGIVIDVSRLDDYEVLDPAARRFRVGPGATWGHVAERLAERGWAMTSGNFGDTGVGGLATAGGLGYLARKHGMTVDHVTAAELVLADGSQVRADATTDPDLLWAVRGAGSHVGIVTALELEALPLPHGNVVFAQLVFDATDTAAVIERWADLLAASPRDLTSFLNVSAGRGAQPPVAHALLVWAGDDVDAAAAALEPLLDIGPVLQQQAQLVPYAALIAPHDGRHVGQQRIKMRNGYLRRMTAEDAAAIAALLDHSVIGQLELRSVGAAVNDVAREATAFAHRDAEVLVAAWGMPDREDDLRIAWATVEPRLHGVYAAYTSDARPEVAASAYPGAALDRILEIKRRVDPQGVFHGLVALPDGDAVTA</sequence>
<dbReference type="Gene3D" id="3.40.462.20">
    <property type="match status" value="1"/>
</dbReference>
<dbReference type="PANTHER" id="PTHR42973">
    <property type="entry name" value="BINDING OXIDOREDUCTASE, PUTATIVE (AFU_ORTHOLOGUE AFUA_1G17690)-RELATED"/>
    <property type="match status" value="1"/>
</dbReference>
<dbReference type="PROSITE" id="PS51387">
    <property type="entry name" value="FAD_PCMH"/>
    <property type="match status" value="1"/>
</dbReference>
<feature type="domain" description="FAD-binding PCMH-type" evidence="7">
    <location>
        <begin position="366"/>
        <end position="537"/>
    </location>
</feature>
<dbReference type="Gene3D" id="3.30.465.10">
    <property type="match status" value="1"/>
</dbReference>
<dbReference type="EMBL" id="CP101988">
    <property type="protein sequence ID" value="UUI75282.1"/>
    <property type="molecule type" value="Genomic_DNA"/>
</dbReference>
<keyword evidence="3" id="KW-0285">Flavoprotein</keyword>
<organism evidence="8 9">
    <name type="scientific">Cellulomonas chengniuliangii</name>
    <dbReference type="NCBI Taxonomy" id="2968084"/>
    <lineage>
        <taxon>Bacteria</taxon>
        <taxon>Bacillati</taxon>
        <taxon>Actinomycetota</taxon>
        <taxon>Actinomycetes</taxon>
        <taxon>Micrococcales</taxon>
        <taxon>Cellulomonadaceae</taxon>
        <taxon>Cellulomonas</taxon>
    </lineage>
</organism>
<reference evidence="8 9" key="1">
    <citation type="submission" date="2022-07" db="EMBL/GenBank/DDBJ databases">
        <title>Novel species in genus cellulomonas.</title>
        <authorList>
            <person name="Ye L."/>
        </authorList>
    </citation>
    <scope>NUCLEOTIDE SEQUENCE [LARGE SCALE GENOMIC DNA]</scope>
    <source>
        <strain evidence="9">zg-Y338</strain>
    </source>
</reference>
<dbReference type="Proteomes" id="UP001316189">
    <property type="component" value="Chromosome"/>
</dbReference>
<dbReference type="InterPro" id="IPR016169">
    <property type="entry name" value="FAD-bd_PCMH_sub2"/>
</dbReference>
<dbReference type="InterPro" id="IPR006093">
    <property type="entry name" value="Oxy_OxRdtase_FAD_BS"/>
</dbReference>
<evidence type="ECO:0000256" key="2">
    <source>
        <dbReference type="ARBA" id="ARBA00005466"/>
    </source>
</evidence>
<comment type="similarity">
    <text evidence="2">Belongs to the oxygen-dependent FAD-linked oxidoreductase family.</text>
</comment>
<dbReference type="CDD" id="cd01097">
    <property type="entry name" value="Tetrahydromethanopterin_reductase"/>
    <property type="match status" value="1"/>
</dbReference>
<evidence type="ECO:0000256" key="5">
    <source>
        <dbReference type="ARBA" id="ARBA00023002"/>
    </source>
</evidence>
<dbReference type="Pfam" id="PF00296">
    <property type="entry name" value="Bac_luciferase"/>
    <property type="match status" value="1"/>
</dbReference>
<dbReference type="InterPro" id="IPR036661">
    <property type="entry name" value="Luciferase-like_sf"/>
</dbReference>